<keyword evidence="6" id="KW-0479">Metal-binding</keyword>
<evidence type="ECO:0000256" key="6">
    <source>
        <dbReference type="ARBA" id="ARBA00022723"/>
    </source>
</evidence>
<protein>
    <submittedName>
        <fullName evidence="15">Unannotated protein</fullName>
    </submittedName>
</protein>
<evidence type="ECO:0000256" key="8">
    <source>
        <dbReference type="ARBA" id="ARBA00022989"/>
    </source>
</evidence>
<evidence type="ECO:0000256" key="11">
    <source>
        <dbReference type="ARBA" id="ARBA00023014"/>
    </source>
</evidence>
<keyword evidence="8 13" id="KW-1133">Transmembrane helix</keyword>
<keyword evidence="9" id="KW-0560">Oxidoreductase</keyword>
<comment type="cofactor">
    <cofactor evidence="1">
        <name>FAD</name>
        <dbReference type="ChEBI" id="CHEBI:57692"/>
    </cofactor>
</comment>
<dbReference type="AlphaFoldDB" id="A0A6J6E497"/>
<evidence type="ECO:0000256" key="12">
    <source>
        <dbReference type="ARBA" id="ARBA00023136"/>
    </source>
</evidence>
<keyword evidence="7" id="KW-0274">FAD</keyword>
<evidence type="ECO:0000256" key="10">
    <source>
        <dbReference type="ARBA" id="ARBA00023004"/>
    </source>
</evidence>
<dbReference type="GO" id="GO:0051537">
    <property type="term" value="F:2 iron, 2 sulfur cluster binding"/>
    <property type="evidence" value="ECO:0007669"/>
    <property type="project" value="UniProtKB-KW"/>
</dbReference>
<dbReference type="PANTHER" id="PTHR47354">
    <property type="entry name" value="NADH OXIDOREDUCTASE HCR"/>
    <property type="match status" value="1"/>
</dbReference>
<keyword evidence="5" id="KW-0001">2Fe-2S</keyword>
<feature type="transmembrane region" description="Helical" evidence="13">
    <location>
        <begin position="100"/>
        <end position="121"/>
    </location>
</feature>
<keyword evidence="11" id="KW-0411">Iron-sulfur</keyword>
<accession>A0A6J6E497</accession>
<dbReference type="InterPro" id="IPR013130">
    <property type="entry name" value="Fe3_Rdtase_TM_dom"/>
</dbReference>
<dbReference type="GO" id="GO:0050660">
    <property type="term" value="F:flavin adenine dinucleotide binding"/>
    <property type="evidence" value="ECO:0007669"/>
    <property type="project" value="TreeGrafter"/>
</dbReference>
<dbReference type="SUPFAM" id="SSF52343">
    <property type="entry name" value="Ferredoxin reductase-like, C-terminal NADP-linked domain"/>
    <property type="match status" value="1"/>
</dbReference>
<keyword evidence="10" id="KW-0408">Iron</keyword>
<dbReference type="GO" id="GO:0016491">
    <property type="term" value="F:oxidoreductase activity"/>
    <property type="evidence" value="ECO:0007669"/>
    <property type="project" value="UniProtKB-KW"/>
</dbReference>
<feature type="domain" description="FAD-binding FR-type" evidence="14">
    <location>
        <begin position="267"/>
        <end position="367"/>
    </location>
</feature>
<dbReference type="GO" id="GO:0016020">
    <property type="term" value="C:membrane"/>
    <property type="evidence" value="ECO:0007669"/>
    <property type="project" value="UniProtKB-SubCell"/>
</dbReference>
<reference evidence="15" key="1">
    <citation type="submission" date="2020-05" db="EMBL/GenBank/DDBJ databases">
        <authorList>
            <person name="Chiriac C."/>
            <person name="Salcher M."/>
            <person name="Ghai R."/>
            <person name="Kavagutti S V."/>
        </authorList>
    </citation>
    <scope>NUCLEOTIDE SEQUENCE</scope>
</reference>
<evidence type="ECO:0000256" key="9">
    <source>
        <dbReference type="ARBA" id="ARBA00023002"/>
    </source>
</evidence>
<feature type="transmembrane region" description="Helical" evidence="13">
    <location>
        <begin position="141"/>
        <end position="158"/>
    </location>
</feature>
<evidence type="ECO:0000256" key="4">
    <source>
        <dbReference type="ARBA" id="ARBA00022692"/>
    </source>
</evidence>
<organism evidence="15">
    <name type="scientific">freshwater metagenome</name>
    <dbReference type="NCBI Taxonomy" id="449393"/>
    <lineage>
        <taxon>unclassified sequences</taxon>
        <taxon>metagenomes</taxon>
        <taxon>ecological metagenomes</taxon>
    </lineage>
</organism>
<dbReference type="Gene3D" id="2.40.30.10">
    <property type="entry name" value="Translation factors"/>
    <property type="match status" value="1"/>
</dbReference>
<evidence type="ECO:0000256" key="7">
    <source>
        <dbReference type="ARBA" id="ARBA00022827"/>
    </source>
</evidence>
<dbReference type="Gene3D" id="3.40.50.80">
    <property type="entry name" value="Nucleotide-binding domain of ferredoxin-NADP reductase (FNR) module"/>
    <property type="match status" value="1"/>
</dbReference>
<dbReference type="PROSITE" id="PS51384">
    <property type="entry name" value="FAD_FR"/>
    <property type="match status" value="1"/>
</dbReference>
<dbReference type="InterPro" id="IPR017938">
    <property type="entry name" value="Riboflavin_synthase-like_b-brl"/>
</dbReference>
<sequence>MCFGIDRSTASLPEVRLIALISRTYQAIFVVKTHQYLIEMRCNWVMTQATRIYKHSAAGTDWAALMLGAGLGLTLALQATTLRAGDFRDFYSVVVTVSRLAALVGTYLSVVGIFLVARIPVVERGVGHDRLVTWHRKLGPWSLYLIGAHVFLIVLGFAGQDQIPLYKEMWQFLTLYDWMWFALAGFVLMVMAGVTSYKKARAKMSYETWWLVHILTYAAVAASFMHQIVNGSMFIDHPLNRAYWITLYVVMALSIGYWRFWVPIWRSLKVNLRVEKVVVEGPGVVSVIIKGRNLDRLAAQGGQFFGWRFIARGHALMSHPYSLSAAPTKNHLRITVKDLGDHSRSLAFLRPGTRVFVEGPYGAFTAGRSTSPHVVLVGGGVGITPVRALMDEFNGGAQIDVIFRASREEDLVLKAEMDYLANNSGGSMRIHYLVGSRKEHPMDARSLKALVPTIADSDIYICGPEPLVSAVRAAAEDLGVPKNRFHDEAFAFHSE</sequence>
<gene>
    <name evidence="15" type="ORF">UFOPK1689_00641</name>
</gene>
<feature type="transmembrane region" description="Helical" evidence="13">
    <location>
        <begin position="178"/>
        <end position="197"/>
    </location>
</feature>
<proteinExistence type="predicted"/>
<keyword evidence="12 13" id="KW-0472">Membrane</keyword>
<feature type="transmembrane region" description="Helical" evidence="13">
    <location>
        <begin position="62"/>
        <end position="80"/>
    </location>
</feature>
<evidence type="ECO:0000259" key="14">
    <source>
        <dbReference type="PROSITE" id="PS51384"/>
    </source>
</evidence>
<keyword evidence="4 13" id="KW-0812">Transmembrane</keyword>
<dbReference type="InterPro" id="IPR039261">
    <property type="entry name" value="FNR_nucleotide-bd"/>
</dbReference>
<dbReference type="InterPro" id="IPR001433">
    <property type="entry name" value="OxRdtase_FAD/NAD-bd"/>
</dbReference>
<evidence type="ECO:0000256" key="1">
    <source>
        <dbReference type="ARBA" id="ARBA00001974"/>
    </source>
</evidence>
<evidence type="ECO:0000256" key="2">
    <source>
        <dbReference type="ARBA" id="ARBA00004141"/>
    </source>
</evidence>
<dbReference type="GO" id="GO:0046872">
    <property type="term" value="F:metal ion binding"/>
    <property type="evidence" value="ECO:0007669"/>
    <property type="project" value="UniProtKB-KW"/>
</dbReference>
<comment type="subcellular location">
    <subcellularLocation>
        <location evidence="2">Membrane</location>
        <topology evidence="2">Multi-pass membrane protein</topology>
    </subcellularLocation>
</comment>
<evidence type="ECO:0000256" key="5">
    <source>
        <dbReference type="ARBA" id="ARBA00022714"/>
    </source>
</evidence>
<dbReference type="PANTHER" id="PTHR47354:SF8">
    <property type="entry name" value="1,2-PHENYLACETYL-COA EPOXIDASE, SUBUNIT E"/>
    <property type="match status" value="1"/>
</dbReference>
<feature type="transmembrane region" description="Helical" evidence="13">
    <location>
        <begin position="241"/>
        <end position="260"/>
    </location>
</feature>
<dbReference type="InterPro" id="IPR050415">
    <property type="entry name" value="MRET"/>
</dbReference>
<name>A0A6J6E497_9ZZZZ</name>
<evidence type="ECO:0000256" key="13">
    <source>
        <dbReference type="SAM" id="Phobius"/>
    </source>
</evidence>
<dbReference type="Pfam" id="PF01794">
    <property type="entry name" value="Ferric_reduct"/>
    <property type="match status" value="1"/>
</dbReference>
<dbReference type="PRINTS" id="PR00410">
    <property type="entry name" value="PHEHYDRXLASE"/>
</dbReference>
<evidence type="ECO:0000313" key="15">
    <source>
        <dbReference type="EMBL" id="CAB4570636.1"/>
    </source>
</evidence>
<dbReference type="InterPro" id="IPR017927">
    <property type="entry name" value="FAD-bd_FR_type"/>
</dbReference>
<dbReference type="EMBL" id="CAEZTN010000015">
    <property type="protein sequence ID" value="CAB4570636.1"/>
    <property type="molecule type" value="Genomic_DNA"/>
</dbReference>
<dbReference type="SUPFAM" id="SSF63380">
    <property type="entry name" value="Riboflavin synthase domain-like"/>
    <property type="match status" value="1"/>
</dbReference>
<evidence type="ECO:0000256" key="3">
    <source>
        <dbReference type="ARBA" id="ARBA00022630"/>
    </source>
</evidence>
<feature type="transmembrane region" description="Helical" evidence="13">
    <location>
        <begin position="209"/>
        <end position="229"/>
    </location>
</feature>
<dbReference type="Pfam" id="PF00175">
    <property type="entry name" value="NAD_binding_1"/>
    <property type="match status" value="1"/>
</dbReference>
<keyword evidence="3" id="KW-0285">Flavoprotein</keyword>